<accession>A0A915ICF9</accession>
<name>A0A915ICF9_ROMCU</name>
<dbReference type="Proteomes" id="UP000887565">
    <property type="component" value="Unplaced"/>
</dbReference>
<sequence length="150" mass="17343">MKTAKTRQLSLLGRFFVKTCRKSVPFGLLCQKRWTMAGGLSPVKRPEHTKILNCYKAEGMFKIHCSRFGWRKRRTMSNREPSYNFENYLLILGGKCSVQMKLSTIRKKLSITRLIGQNFSSSALVSSDSTNRRNYKAAVKFKIMNYSVEK</sequence>
<evidence type="ECO:0000313" key="1">
    <source>
        <dbReference type="Proteomes" id="UP000887565"/>
    </source>
</evidence>
<dbReference type="WBParaSite" id="nRc.2.0.1.t11463-RA">
    <property type="protein sequence ID" value="nRc.2.0.1.t11463-RA"/>
    <property type="gene ID" value="nRc.2.0.1.g11463"/>
</dbReference>
<proteinExistence type="predicted"/>
<evidence type="ECO:0000313" key="2">
    <source>
        <dbReference type="WBParaSite" id="nRc.2.0.1.t11463-RA"/>
    </source>
</evidence>
<keyword evidence="1" id="KW-1185">Reference proteome</keyword>
<organism evidence="1 2">
    <name type="scientific">Romanomermis culicivorax</name>
    <name type="common">Nematode worm</name>
    <dbReference type="NCBI Taxonomy" id="13658"/>
    <lineage>
        <taxon>Eukaryota</taxon>
        <taxon>Metazoa</taxon>
        <taxon>Ecdysozoa</taxon>
        <taxon>Nematoda</taxon>
        <taxon>Enoplea</taxon>
        <taxon>Dorylaimia</taxon>
        <taxon>Mermithida</taxon>
        <taxon>Mermithoidea</taxon>
        <taxon>Mermithidae</taxon>
        <taxon>Romanomermis</taxon>
    </lineage>
</organism>
<dbReference type="AlphaFoldDB" id="A0A915ICF9"/>
<protein>
    <submittedName>
        <fullName evidence="2">Uncharacterized protein</fullName>
    </submittedName>
</protein>
<reference evidence="2" key="1">
    <citation type="submission" date="2022-11" db="UniProtKB">
        <authorList>
            <consortium name="WormBaseParasite"/>
        </authorList>
    </citation>
    <scope>IDENTIFICATION</scope>
</reference>